<dbReference type="RefSeq" id="WP_028793985.1">
    <property type="nucleotide sequence ID" value="NZ_FNBW01000002.1"/>
</dbReference>
<dbReference type="PANTHER" id="PTHR43031">
    <property type="entry name" value="FAD-DEPENDENT OXIDOREDUCTASE"/>
    <property type="match status" value="1"/>
</dbReference>
<name>A0A8G2EU92_9PROT</name>
<dbReference type="SMART" id="SM00450">
    <property type="entry name" value="RHOD"/>
    <property type="match status" value="1"/>
</dbReference>
<comment type="caution">
    <text evidence="2">The sequence shown here is derived from an EMBL/GenBank/DDBJ whole genome shotgun (WGS) entry which is preliminary data.</text>
</comment>
<reference evidence="2 3" key="1">
    <citation type="submission" date="2016-10" db="EMBL/GenBank/DDBJ databases">
        <authorList>
            <person name="Varghese N."/>
            <person name="Submissions S."/>
        </authorList>
    </citation>
    <scope>NUCLEOTIDE SEQUENCE [LARGE SCALE GENOMIC DNA]</scope>
    <source>
        <strain evidence="2 3">DSM 18839</strain>
    </source>
</reference>
<evidence type="ECO:0000313" key="2">
    <source>
        <dbReference type="EMBL" id="SDF23611.1"/>
    </source>
</evidence>
<organism evidence="2 3">
    <name type="scientific">Thalassobaculum litoreum DSM 18839</name>
    <dbReference type="NCBI Taxonomy" id="1123362"/>
    <lineage>
        <taxon>Bacteria</taxon>
        <taxon>Pseudomonadati</taxon>
        <taxon>Pseudomonadota</taxon>
        <taxon>Alphaproteobacteria</taxon>
        <taxon>Rhodospirillales</taxon>
        <taxon>Thalassobaculaceae</taxon>
        <taxon>Thalassobaculum</taxon>
    </lineage>
</organism>
<protein>
    <submittedName>
        <fullName evidence="2">Rhodanese-related sulfurtransferase</fullName>
    </submittedName>
</protein>
<dbReference type="Gene3D" id="3.40.250.10">
    <property type="entry name" value="Rhodanese-like domain"/>
    <property type="match status" value="1"/>
</dbReference>
<dbReference type="InterPro" id="IPR036873">
    <property type="entry name" value="Rhodanese-like_dom_sf"/>
</dbReference>
<keyword evidence="3" id="KW-1185">Reference proteome</keyword>
<dbReference type="SUPFAM" id="SSF52821">
    <property type="entry name" value="Rhodanese/Cell cycle control phosphatase"/>
    <property type="match status" value="1"/>
</dbReference>
<dbReference type="GO" id="GO:0016740">
    <property type="term" value="F:transferase activity"/>
    <property type="evidence" value="ECO:0007669"/>
    <property type="project" value="UniProtKB-KW"/>
</dbReference>
<dbReference type="OrthoDB" id="9807812at2"/>
<proteinExistence type="predicted"/>
<dbReference type="InterPro" id="IPR001763">
    <property type="entry name" value="Rhodanese-like_dom"/>
</dbReference>
<dbReference type="InterPro" id="IPR050229">
    <property type="entry name" value="GlpE_sulfurtransferase"/>
</dbReference>
<evidence type="ECO:0000259" key="1">
    <source>
        <dbReference type="PROSITE" id="PS50206"/>
    </source>
</evidence>
<gene>
    <name evidence="2" type="ORF">SAMN05660686_00679</name>
</gene>
<dbReference type="PANTHER" id="PTHR43031:SF16">
    <property type="entry name" value="OXIDOREDUCTASE"/>
    <property type="match status" value="1"/>
</dbReference>
<dbReference type="Pfam" id="PF00581">
    <property type="entry name" value="Rhodanese"/>
    <property type="match status" value="1"/>
</dbReference>
<dbReference type="PROSITE" id="PS50206">
    <property type="entry name" value="RHODANESE_3"/>
    <property type="match status" value="1"/>
</dbReference>
<dbReference type="Proteomes" id="UP000198615">
    <property type="component" value="Unassembled WGS sequence"/>
</dbReference>
<dbReference type="CDD" id="cd00158">
    <property type="entry name" value="RHOD"/>
    <property type="match status" value="1"/>
</dbReference>
<feature type="domain" description="Rhodanese" evidence="1">
    <location>
        <begin position="17"/>
        <end position="106"/>
    </location>
</feature>
<dbReference type="EMBL" id="FNBW01000002">
    <property type="protein sequence ID" value="SDF23611.1"/>
    <property type="molecule type" value="Genomic_DNA"/>
</dbReference>
<accession>A0A8G2EU92</accession>
<sequence>MATPEFIDADTLAAWLADGSVDLIDVREEAEFAQARIPGSRLIPLSGFDPDAVELPADKKVVFHCKSGVRCGHAADRMIANGSDRQFYRLQGGILGWVQSGHTVEPGA</sequence>
<evidence type="ECO:0000313" key="3">
    <source>
        <dbReference type="Proteomes" id="UP000198615"/>
    </source>
</evidence>
<keyword evidence="2" id="KW-0808">Transferase</keyword>
<dbReference type="AlphaFoldDB" id="A0A8G2EU92"/>